<dbReference type="EC" id="2.7.13.3" evidence="2"/>
<dbReference type="InterPro" id="IPR004358">
    <property type="entry name" value="Sig_transdc_His_kin-like_C"/>
</dbReference>
<evidence type="ECO:0000313" key="6">
    <source>
        <dbReference type="EMBL" id="HBU50416.1"/>
    </source>
</evidence>
<dbReference type="InterPro" id="IPR003018">
    <property type="entry name" value="GAF"/>
</dbReference>
<dbReference type="InterPro" id="IPR005467">
    <property type="entry name" value="His_kinase_dom"/>
</dbReference>
<dbReference type="AlphaFoldDB" id="A0A075P0K5"/>
<dbReference type="SUPFAM" id="SSF55781">
    <property type="entry name" value="GAF domain-like"/>
    <property type="match status" value="1"/>
</dbReference>
<gene>
    <name evidence="6" type="ORF">DEB45_04065</name>
    <name evidence="5" type="ORF">EP13_11785</name>
</gene>
<dbReference type="GO" id="GO:0000155">
    <property type="term" value="F:phosphorelay sensor kinase activity"/>
    <property type="evidence" value="ECO:0007669"/>
    <property type="project" value="InterPro"/>
</dbReference>
<dbReference type="RefSeq" id="WP_044057409.1">
    <property type="nucleotide sequence ID" value="NZ_CAJXAX010000001.1"/>
</dbReference>
<dbReference type="eggNOG" id="COG2203">
    <property type="taxonomic scope" value="Bacteria"/>
</dbReference>
<protein>
    <recommendedName>
        <fullName evidence="2">histidine kinase</fullName>
        <ecNumber evidence="2">2.7.13.3</ecNumber>
    </recommendedName>
</protein>
<sequence>MREVLELILLRVSQSTDIDQGELALASRLIIDSVCEGLKISRAGIWLYDNTQSKINCKLLIDKGNDLDSESLALSRDDFPNYFKALNKERSIAANDARTDPATAEFADVYLSPLNIASMLDVPIRHRGKMIGIICCEHQGKPRQWHADEIVFAGSLADLYGRAVSANERADYQAQLLEANQTLENKVKARTAELEATLLTLEQAQEKLVESEKMAALGNLVAGIAHEVNTPLGIALTAVSNCKEELKRVYRDFEGDKLTEQGFRDFNANSAEGLNLAEVSLMRAAKLIQDFKRTSADQTSLEIQEIALDEYIPAVCNPLGPMLKKERISLSMDIEPHLRLTTCPGIIAQLLTNLISNAQRHAFSAQQEDAQLPPSHNRSIHLDCKRRGNHISICVSDNGKGIPDHLHKKVFEPFYTTARNQGGTGLGLPILFNLVNQKLNGEITLTSAPNKGTKVDVMIPVS</sequence>
<proteinExistence type="predicted"/>
<dbReference type="Gene3D" id="3.30.450.40">
    <property type="match status" value="1"/>
</dbReference>
<dbReference type="InterPro" id="IPR003661">
    <property type="entry name" value="HisK_dim/P_dom"/>
</dbReference>
<dbReference type="SUPFAM" id="SSF47384">
    <property type="entry name" value="Homodimeric domain of signal transducing histidine kinase"/>
    <property type="match status" value="1"/>
</dbReference>
<dbReference type="InterPro" id="IPR036890">
    <property type="entry name" value="HATPase_C_sf"/>
</dbReference>
<organism evidence="5 7">
    <name type="scientific">Alteromonas australica</name>
    <dbReference type="NCBI Taxonomy" id="589873"/>
    <lineage>
        <taxon>Bacteria</taxon>
        <taxon>Pseudomonadati</taxon>
        <taxon>Pseudomonadota</taxon>
        <taxon>Gammaproteobacteria</taxon>
        <taxon>Alteromonadales</taxon>
        <taxon>Alteromonadaceae</taxon>
        <taxon>Alteromonas/Salinimonas group</taxon>
        <taxon>Alteromonas</taxon>
    </lineage>
</organism>
<evidence type="ECO:0000256" key="1">
    <source>
        <dbReference type="ARBA" id="ARBA00000085"/>
    </source>
</evidence>
<dbReference type="PANTHER" id="PTHR43065">
    <property type="entry name" value="SENSOR HISTIDINE KINASE"/>
    <property type="match status" value="1"/>
</dbReference>
<dbReference type="SMART" id="SM00387">
    <property type="entry name" value="HATPase_c"/>
    <property type="match status" value="1"/>
</dbReference>
<evidence type="ECO:0000256" key="2">
    <source>
        <dbReference type="ARBA" id="ARBA00012438"/>
    </source>
</evidence>
<dbReference type="SUPFAM" id="SSF55874">
    <property type="entry name" value="ATPase domain of HSP90 chaperone/DNA topoisomerase II/histidine kinase"/>
    <property type="match status" value="1"/>
</dbReference>
<keyword evidence="3" id="KW-0597">Phosphoprotein</keyword>
<dbReference type="eggNOG" id="COG4191">
    <property type="taxonomic scope" value="Bacteria"/>
</dbReference>
<dbReference type="Proteomes" id="UP000056090">
    <property type="component" value="Chromosome"/>
</dbReference>
<dbReference type="InterPro" id="IPR036097">
    <property type="entry name" value="HisK_dim/P_sf"/>
</dbReference>
<comment type="catalytic activity">
    <reaction evidence="1">
        <text>ATP + protein L-histidine = ADP + protein N-phospho-L-histidine.</text>
        <dbReference type="EC" id="2.7.13.3"/>
    </reaction>
</comment>
<dbReference type="CDD" id="cd00082">
    <property type="entry name" value="HisKA"/>
    <property type="match status" value="1"/>
</dbReference>
<dbReference type="EMBL" id="CP008849">
    <property type="protein sequence ID" value="AIF99308.1"/>
    <property type="molecule type" value="Genomic_DNA"/>
</dbReference>
<keyword evidence="7" id="KW-1185">Reference proteome</keyword>
<keyword evidence="5" id="KW-0418">Kinase</keyword>
<dbReference type="PRINTS" id="PR00344">
    <property type="entry name" value="BCTRLSENSOR"/>
</dbReference>
<accession>A0A075P0K5</accession>
<evidence type="ECO:0000313" key="5">
    <source>
        <dbReference type="EMBL" id="AIF99308.1"/>
    </source>
</evidence>
<evidence type="ECO:0000259" key="4">
    <source>
        <dbReference type="PROSITE" id="PS50109"/>
    </source>
</evidence>
<name>A0A075P0K5_9ALTE</name>
<dbReference type="GeneID" id="78255582"/>
<dbReference type="InterPro" id="IPR003594">
    <property type="entry name" value="HATPase_dom"/>
</dbReference>
<feature type="domain" description="Histidine kinase" evidence="4">
    <location>
        <begin position="223"/>
        <end position="462"/>
    </location>
</feature>
<dbReference type="Gene3D" id="3.30.565.10">
    <property type="entry name" value="Histidine kinase-like ATPase, C-terminal domain"/>
    <property type="match status" value="1"/>
</dbReference>
<dbReference type="SMART" id="SM00065">
    <property type="entry name" value="GAF"/>
    <property type="match status" value="1"/>
</dbReference>
<evidence type="ECO:0000256" key="3">
    <source>
        <dbReference type="ARBA" id="ARBA00022553"/>
    </source>
</evidence>
<dbReference type="SMART" id="SM00388">
    <property type="entry name" value="HisKA"/>
    <property type="match status" value="1"/>
</dbReference>
<dbReference type="PROSITE" id="PS50109">
    <property type="entry name" value="HIS_KIN"/>
    <property type="match status" value="1"/>
</dbReference>
<evidence type="ECO:0000313" key="7">
    <source>
        <dbReference type="Proteomes" id="UP000056090"/>
    </source>
</evidence>
<dbReference type="Pfam" id="PF02518">
    <property type="entry name" value="HATPase_c"/>
    <property type="match status" value="1"/>
</dbReference>
<keyword evidence="5" id="KW-0808">Transferase</keyword>
<dbReference type="CDD" id="cd00075">
    <property type="entry name" value="HATPase"/>
    <property type="match status" value="1"/>
</dbReference>
<dbReference type="KEGG" id="aal:EP13_11785"/>
<dbReference type="Proteomes" id="UP000264779">
    <property type="component" value="Unassembled WGS sequence"/>
</dbReference>
<dbReference type="Gene3D" id="1.10.287.130">
    <property type="match status" value="1"/>
</dbReference>
<dbReference type="EMBL" id="DONK01000055">
    <property type="protein sequence ID" value="HBU50416.1"/>
    <property type="molecule type" value="Genomic_DNA"/>
</dbReference>
<reference evidence="5 7" key="1">
    <citation type="submission" date="2014-06" db="EMBL/GenBank/DDBJ databases">
        <title>Genomes of Alteromonas australica, a world apart.</title>
        <authorList>
            <person name="Gonzaga A."/>
            <person name="Lopez-Perez M."/>
            <person name="Rodriguez-Valera F."/>
        </authorList>
    </citation>
    <scope>NUCLEOTIDE SEQUENCE [LARGE SCALE GENOMIC DNA]</scope>
    <source>
        <strain evidence="5 7">H 17</strain>
    </source>
</reference>
<dbReference type="Pfam" id="PF01590">
    <property type="entry name" value="GAF"/>
    <property type="match status" value="1"/>
</dbReference>
<reference evidence="6 8" key="2">
    <citation type="journal article" date="2018" name="Nat. Biotechnol.">
        <title>A standardized bacterial taxonomy based on genome phylogeny substantially revises the tree of life.</title>
        <authorList>
            <person name="Parks D.H."/>
            <person name="Chuvochina M."/>
            <person name="Waite D.W."/>
            <person name="Rinke C."/>
            <person name="Skarshewski A."/>
            <person name="Chaumeil P.A."/>
            <person name="Hugenholtz P."/>
        </authorList>
    </citation>
    <scope>NUCLEOTIDE SEQUENCE [LARGE SCALE GENOMIC DNA]</scope>
    <source>
        <strain evidence="6">UBA11621</strain>
    </source>
</reference>
<dbReference type="InterPro" id="IPR029016">
    <property type="entry name" value="GAF-like_dom_sf"/>
</dbReference>
<evidence type="ECO:0000313" key="8">
    <source>
        <dbReference type="Proteomes" id="UP000264779"/>
    </source>
</evidence>